<comment type="catalytic activity">
    <reaction evidence="1">
        <text>3',3'-c-di-AMP + H2O = 5'-O-phosphonoadenylyl-(3'-&gt;5')-adenosine + H(+)</text>
        <dbReference type="Rhea" id="RHEA:54420"/>
        <dbReference type="ChEBI" id="CHEBI:15377"/>
        <dbReference type="ChEBI" id="CHEBI:15378"/>
        <dbReference type="ChEBI" id="CHEBI:71500"/>
        <dbReference type="ChEBI" id="CHEBI:138171"/>
    </reaction>
</comment>
<dbReference type="Proteomes" id="UP000719942">
    <property type="component" value="Unassembled WGS sequence"/>
</dbReference>
<evidence type="ECO:0000313" key="5">
    <source>
        <dbReference type="Proteomes" id="UP000719942"/>
    </source>
</evidence>
<reference evidence="4 5" key="1">
    <citation type="submission" date="2021-03" db="EMBL/GenBank/DDBJ databases">
        <title>Caproiciproducens sp. nov. isolated from feces of cow.</title>
        <authorList>
            <person name="Choi J.-Y."/>
        </authorList>
    </citation>
    <scope>NUCLEOTIDE SEQUENCE [LARGE SCALE GENOMIC DNA]</scope>
    <source>
        <strain evidence="4 5">AGMB10547</strain>
    </source>
</reference>
<proteinExistence type="inferred from homology"/>
<evidence type="ECO:0000256" key="1">
    <source>
        <dbReference type="PIRNR" id="PIRNR026583"/>
    </source>
</evidence>
<dbReference type="InterPro" id="IPR038763">
    <property type="entry name" value="DHH_sf"/>
</dbReference>
<sequence length="655" mass="71785">MKRKVWVSSPVFFVITAVMLIMASVSYFYSHLLFAVEMTFSIGSVIAVILSTERFKAHVSTAVKSAQKILSGEEYRALQEFTMPVAVIGEEGDIIWVNGAFIQQVSVKRECRGENILKFIYPKTIHQIIAENGTDITVEDRHYTVYAAKTGYGSVVYFVDDTYYKEINREYIDRRPVVVLASFDNREELARDSSGSEDSRIASEVEGALINWAQSMGGFLKRLSGGRYLILTDEAHTRDAMEKRFQVLDAIRSIKAGERRSATVSIGVGRGAESLAECEEWARKALDMALGRGGDQVAVKQKDDTYEFFGGLSKGVEKRDKVRTRVIAATLSDHIKNSDTVLIMGHKFSDLDSVGAAVGMWSAVTKALKKPAYIVINRSQSLASPVISSMEAAGGGNVKIFISSMEALSMATPKSLLIVVDTHSPEFAESSELLNAVTRVVIIDHHRMMVKHIENAIVFYHEPYASSTSEMVAELVQYIGDNVLTQTEAEALLSGIMLDTKNFVLKTGVRTFEAAAYLRRRGADTVEVKRMFSDTIDTYKAKYQIVSGAEIFGDCAIASADQEFPDIRITSAQAADELLSIQGVNASFVLFPTGSNVVNVSARSLGEINVQLIMEALGGGGHLTMAGAQLSGVTVQQARERLIAVLQDTMAKAVQ</sequence>
<dbReference type="Pfam" id="PF01368">
    <property type="entry name" value="DHH"/>
    <property type="match status" value="1"/>
</dbReference>
<dbReference type="PANTHER" id="PTHR47618:SF2">
    <property type="entry name" value="CYCLIC-DI-AMP PHOSPHODIESTERASE GDPP"/>
    <property type="match status" value="1"/>
</dbReference>
<keyword evidence="2" id="KW-1133">Transmembrane helix</keyword>
<dbReference type="PROSITE" id="PS50887">
    <property type="entry name" value="GGDEF"/>
    <property type="match status" value="1"/>
</dbReference>
<dbReference type="EMBL" id="JAGFNZ010000004">
    <property type="protein sequence ID" value="MBW7573232.1"/>
    <property type="molecule type" value="Genomic_DNA"/>
</dbReference>
<dbReference type="PIRSF" id="PIRSF026583">
    <property type="entry name" value="YybT"/>
    <property type="match status" value="1"/>
</dbReference>
<name>A0ABS7DPJ7_9FIRM</name>
<comment type="subcellular location">
    <subcellularLocation>
        <location evidence="1">Cell membrane</location>
    </subcellularLocation>
</comment>
<keyword evidence="1" id="KW-1003">Cell membrane</keyword>
<dbReference type="InterPro" id="IPR001667">
    <property type="entry name" value="DDH_dom"/>
</dbReference>
<keyword evidence="1 2" id="KW-0472">Membrane</keyword>
<dbReference type="Pfam" id="PF02272">
    <property type="entry name" value="DHHA1"/>
    <property type="match status" value="1"/>
</dbReference>
<gene>
    <name evidence="4" type="ORF">J5W02_10460</name>
</gene>
<evidence type="ECO:0000259" key="3">
    <source>
        <dbReference type="PROSITE" id="PS50887"/>
    </source>
</evidence>
<dbReference type="InterPro" id="IPR051319">
    <property type="entry name" value="Oligoribo/pAp-PDE_c-di-AMP_PDE"/>
</dbReference>
<dbReference type="Pfam" id="PF24898">
    <property type="entry name" value="GGDEF_GdpP"/>
    <property type="match status" value="1"/>
</dbReference>
<evidence type="ECO:0000256" key="2">
    <source>
        <dbReference type="SAM" id="Phobius"/>
    </source>
</evidence>
<keyword evidence="2" id="KW-0812">Transmembrane</keyword>
<comment type="function">
    <text evidence="1">Has phosphodiesterase (PDE) activity against cyclic-di-AMP (c-di-AMP).</text>
</comment>
<dbReference type="EC" id="3.1.4.-" evidence="1"/>
<dbReference type="InterPro" id="IPR000160">
    <property type="entry name" value="GGDEF_dom"/>
</dbReference>
<dbReference type="SUPFAM" id="SSF64182">
    <property type="entry name" value="DHH phosphoesterases"/>
    <property type="match status" value="1"/>
</dbReference>
<dbReference type="Gene3D" id="3.90.1640.10">
    <property type="entry name" value="inorganic pyrophosphatase (n-terminal core)"/>
    <property type="match status" value="1"/>
</dbReference>
<dbReference type="RefSeq" id="WP_219965647.1">
    <property type="nucleotide sequence ID" value="NZ_JAGFNZ010000004.1"/>
</dbReference>
<organism evidence="4 5">
    <name type="scientific">Caproiciproducens faecalis</name>
    <dbReference type="NCBI Taxonomy" id="2820301"/>
    <lineage>
        <taxon>Bacteria</taxon>
        <taxon>Bacillati</taxon>
        <taxon>Bacillota</taxon>
        <taxon>Clostridia</taxon>
        <taxon>Eubacteriales</taxon>
        <taxon>Acutalibacteraceae</taxon>
        <taxon>Caproiciproducens</taxon>
    </lineage>
</organism>
<dbReference type="InterPro" id="IPR014528">
    <property type="entry name" value="GdpP/PdeA"/>
</dbReference>
<comment type="caution">
    <text evidence="4">The sequence shown here is derived from an EMBL/GenBank/DDBJ whole genome shotgun (WGS) entry which is preliminary data.</text>
</comment>
<dbReference type="PANTHER" id="PTHR47618">
    <property type="entry name" value="BIFUNCTIONAL OLIGORIBONUCLEASE AND PAP PHOSPHATASE NRNA"/>
    <property type="match status" value="1"/>
</dbReference>
<accession>A0ABS7DPJ7</accession>
<protein>
    <recommendedName>
        <fullName evidence="1">Cyclic-di-AMP phosphodiesterase</fullName>
        <ecNumber evidence="1">3.1.4.-</ecNumber>
    </recommendedName>
</protein>
<dbReference type="SMART" id="SM00267">
    <property type="entry name" value="GGDEF"/>
    <property type="match status" value="1"/>
</dbReference>
<keyword evidence="1" id="KW-0378">Hydrolase</keyword>
<feature type="transmembrane region" description="Helical" evidence="2">
    <location>
        <begin position="5"/>
        <end position="25"/>
    </location>
</feature>
<dbReference type="Gene3D" id="3.30.450.20">
    <property type="entry name" value="PAS domain"/>
    <property type="match status" value="1"/>
</dbReference>
<dbReference type="Gene3D" id="3.10.310.30">
    <property type="match status" value="1"/>
</dbReference>
<evidence type="ECO:0000313" key="4">
    <source>
        <dbReference type="EMBL" id="MBW7573232.1"/>
    </source>
</evidence>
<dbReference type="InterPro" id="IPR003156">
    <property type="entry name" value="DHHA1_dom"/>
</dbReference>
<keyword evidence="5" id="KW-1185">Reference proteome</keyword>
<feature type="domain" description="GGDEF" evidence="3">
    <location>
        <begin position="174"/>
        <end position="302"/>
    </location>
</feature>
<comment type="similarity">
    <text evidence="1">Belongs to the GdpP/PdeA phosphodiesterase family.</text>
</comment>